<keyword evidence="4" id="KW-0472">Membrane</keyword>
<dbReference type="GeneTree" id="ENSGT00940000164697"/>
<dbReference type="SMART" id="SM00408">
    <property type="entry name" value="IGc2"/>
    <property type="match status" value="1"/>
</dbReference>
<dbReference type="InterPro" id="IPR007110">
    <property type="entry name" value="Ig-like_dom"/>
</dbReference>
<dbReference type="SUPFAM" id="SSF48726">
    <property type="entry name" value="Immunoglobulin"/>
    <property type="match status" value="1"/>
</dbReference>
<accession>A0A8D0GGT0</accession>
<feature type="transmembrane region" description="Helical" evidence="4">
    <location>
        <begin position="88"/>
        <end position="107"/>
    </location>
</feature>
<dbReference type="GO" id="GO:0004674">
    <property type="term" value="F:protein serine/threonine kinase activity"/>
    <property type="evidence" value="ECO:0007669"/>
    <property type="project" value="UniProtKB-KW"/>
</dbReference>
<organism evidence="6 7">
    <name type="scientific">Sphenodon punctatus</name>
    <name type="common">Tuatara</name>
    <name type="synonym">Hatteria punctata</name>
    <dbReference type="NCBI Taxonomy" id="8508"/>
    <lineage>
        <taxon>Eukaryota</taxon>
        <taxon>Metazoa</taxon>
        <taxon>Chordata</taxon>
        <taxon>Craniata</taxon>
        <taxon>Vertebrata</taxon>
        <taxon>Euteleostomi</taxon>
        <taxon>Lepidosauria</taxon>
        <taxon>Sphenodontia</taxon>
        <taxon>Sphenodontidae</taxon>
        <taxon>Sphenodon</taxon>
    </lineage>
</organism>
<evidence type="ECO:0000256" key="4">
    <source>
        <dbReference type="SAM" id="Phobius"/>
    </source>
</evidence>
<keyword evidence="7" id="KW-1185">Reference proteome</keyword>
<dbReference type="PANTHER" id="PTHR47633">
    <property type="entry name" value="IMMUNOGLOBULIN"/>
    <property type="match status" value="1"/>
</dbReference>
<sequence>MEGSPVTLEVEVTGFPEPALTWYKKGQKLTADEHLKLLQKETKHTLFIQKVCDTDAGLYVVRAKNSSGTVSSSAILHVKGNRPAIARIDWIMLYVIYITVSLMYWLVT</sequence>
<evidence type="ECO:0000256" key="2">
    <source>
        <dbReference type="ARBA" id="ARBA00023157"/>
    </source>
</evidence>
<proteinExistence type="inferred from homology"/>
<dbReference type="Ensembl" id="ENSSPUT00000008678.1">
    <property type="protein sequence ID" value="ENSSPUP00000008134.1"/>
    <property type="gene ID" value="ENSSPUG00000006310.1"/>
</dbReference>
<dbReference type="OMA" id="KYRADET"/>
<evidence type="ECO:0000313" key="7">
    <source>
        <dbReference type="Proteomes" id="UP000694392"/>
    </source>
</evidence>
<keyword evidence="3" id="KW-0393">Immunoglobulin domain</keyword>
<name>A0A8D0GGT0_SPHPU</name>
<dbReference type="InterPro" id="IPR003598">
    <property type="entry name" value="Ig_sub2"/>
</dbReference>
<evidence type="ECO:0000313" key="6">
    <source>
        <dbReference type="Ensembl" id="ENSSPUP00000008134.1"/>
    </source>
</evidence>
<dbReference type="Proteomes" id="UP000694392">
    <property type="component" value="Unplaced"/>
</dbReference>
<keyword evidence="4" id="KW-1133">Transmembrane helix</keyword>
<dbReference type="AlphaFoldDB" id="A0A8D0GGT0"/>
<reference evidence="6" key="1">
    <citation type="submission" date="2025-08" db="UniProtKB">
        <authorList>
            <consortium name="Ensembl"/>
        </authorList>
    </citation>
    <scope>IDENTIFICATION</scope>
</reference>
<dbReference type="FunFam" id="2.60.40.10:FF:000080">
    <property type="entry name" value="Myosin light chain kinase, smooth muscle"/>
    <property type="match status" value="1"/>
</dbReference>
<evidence type="ECO:0000256" key="1">
    <source>
        <dbReference type="ARBA" id="ARBA00006692"/>
    </source>
</evidence>
<dbReference type="InterPro" id="IPR013783">
    <property type="entry name" value="Ig-like_fold"/>
</dbReference>
<protein>
    <recommendedName>
        <fullName evidence="5">Ig-like domain-containing protein</fullName>
    </recommendedName>
</protein>
<evidence type="ECO:0000259" key="5">
    <source>
        <dbReference type="PROSITE" id="PS50835"/>
    </source>
</evidence>
<comment type="similarity">
    <text evidence="1">Belongs to the protein kinase superfamily. CAMK Ser/Thr protein kinase family.</text>
</comment>
<feature type="domain" description="Ig-like" evidence="5">
    <location>
        <begin position="1"/>
        <end position="77"/>
    </location>
</feature>
<dbReference type="InterPro" id="IPR013098">
    <property type="entry name" value="Ig_I-set"/>
</dbReference>
<dbReference type="Gene3D" id="2.60.40.10">
    <property type="entry name" value="Immunoglobulins"/>
    <property type="match status" value="1"/>
</dbReference>
<keyword evidence="4" id="KW-0812">Transmembrane</keyword>
<dbReference type="PROSITE" id="PS50835">
    <property type="entry name" value="IG_LIKE"/>
    <property type="match status" value="1"/>
</dbReference>
<keyword evidence="2" id="KW-1015">Disulfide bond</keyword>
<dbReference type="Pfam" id="PF07679">
    <property type="entry name" value="I-set"/>
    <property type="match status" value="1"/>
</dbReference>
<dbReference type="PANTHER" id="PTHR47633:SF3">
    <property type="entry name" value="STRIATED MUSCLE PREFERENTIALLY EXPRESSED PROTEIN KINASE"/>
    <property type="match status" value="1"/>
</dbReference>
<evidence type="ECO:0000256" key="3">
    <source>
        <dbReference type="ARBA" id="ARBA00023319"/>
    </source>
</evidence>
<dbReference type="InterPro" id="IPR036179">
    <property type="entry name" value="Ig-like_dom_sf"/>
</dbReference>
<reference evidence="6" key="2">
    <citation type="submission" date="2025-09" db="UniProtKB">
        <authorList>
            <consortium name="Ensembl"/>
        </authorList>
    </citation>
    <scope>IDENTIFICATION</scope>
</reference>